<comment type="subcellular location">
    <subcellularLocation>
        <location evidence="2">Cell projection</location>
        <location evidence="2">Neuron projection</location>
    </subcellularLocation>
    <subcellularLocation>
        <location evidence="9">Dynein axonemal particle</location>
    </subcellularLocation>
    <subcellularLocation>
        <location evidence="1">Nucleus</location>
    </subcellularLocation>
</comment>
<dbReference type="GO" id="GO:0005634">
    <property type="term" value="C:nucleus"/>
    <property type="evidence" value="ECO:0007669"/>
    <property type="project" value="UniProtKB-SubCell"/>
</dbReference>
<dbReference type="InterPro" id="IPR007052">
    <property type="entry name" value="CS_dom"/>
</dbReference>
<keyword evidence="6" id="KW-0524">Neurogenesis</keyword>
<evidence type="ECO:0000256" key="2">
    <source>
        <dbReference type="ARBA" id="ARBA00004487"/>
    </source>
</evidence>
<evidence type="ECO:0000256" key="1">
    <source>
        <dbReference type="ARBA" id="ARBA00004123"/>
    </source>
</evidence>
<dbReference type="Gene3D" id="1.25.40.10">
    <property type="entry name" value="Tetratricopeptide repeat domain"/>
    <property type="match status" value="1"/>
</dbReference>
<reference evidence="14" key="2">
    <citation type="submission" date="2025-08" db="UniProtKB">
        <authorList>
            <consortium name="Ensembl"/>
        </authorList>
    </citation>
    <scope>IDENTIFICATION</scope>
</reference>
<dbReference type="GO" id="GO:0005576">
    <property type="term" value="C:extracellular region"/>
    <property type="evidence" value="ECO:0007669"/>
    <property type="project" value="GOC"/>
</dbReference>
<evidence type="ECO:0000256" key="10">
    <source>
        <dbReference type="ARBA" id="ARBA00024430"/>
    </source>
</evidence>
<dbReference type="Gene3D" id="2.60.40.790">
    <property type="match status" value="1"/>
</dbReference>
<dbReference type="GO" id="GO:0120293">
    <property type="term" value="C:dynein axonemal particle"/>
    <property type="evidence" value="ECO:0007669"/>
    <property type="project" value="UniProtKB-SubCell"/>
</dbReference>
<dbReference type="FunFam" id="2.60.40.790:FF:000015">
    <property type="entry name" value="dynein assembly factor 4, axonemal isoform X1"/>
    <property type="match status" value="1"/>
</dbReference>
<protein>
    <recommendedName>
        <fullName evidence="10">Dynein axonemal assembly factor 4</fullName>
    </recommendedName>
</protein>
<dbReference type="InterPro" id="IPR008978">
    <property type="entry name" value="HSP20-like_chaperone"/>
</dbReference>
<dbReference type="Ensembl" id="ENSCSET00000032469.1">
    <property type="protein sequence ID" value="ENSCSEP00000032051.1"/>
    <property type="gene ID" value="ENSCSEG00000020575.1"/>
</dbReference>
<evidence type="ECO:0000256" key="4">
    <source>
        <dbReference type="ARBA" id="ARBA00022737"/>
    </source>
</evidence>
<reference evidence="14 15" key="1">
    <citation type="journal article" date="2014" name="Nat. Genet.">
        <title>Whole-genome sequence of a flatfish provides insights into ZW sex chromosome evolution and adaptation to a benthic lifestyle.</title>
        <authorList>
            <person name="Chen S."/>
            <person name="Zhang G."/>
            <person name="Shao C."/>
            <person name="Huang Q."/>
            <person name="Liu G."/>
            <person name="Zhang P."/>
            <person name="Song W."/>
            <person name="An N."/>
            <person name="Chalopin D."/>
            <person name="Volff J.N."/>
            <person name="Hong Y."/>
            <person name="Li Q."/>
            <person name="Sha Z."/>
            <person name="Zhou H."/>
            <person name="Xie M."/>
            <person name="Yu Q."/>
            <person name="Liu Y."/>
            <person name="Xiang H."/>
            <person name="Wang N."/>
            <person name="Wu K."/>
            <person name="Yang C."/>
            <person name="Zhou Q."/>
            <person name="Liao X."/>
            <person name="Yang L."/>
            <person name="Hu Q."/>
            <person name="Zhang J."/>
            <person name="Meng L."/>
            <person name="Jin L."/>
            <person name="Tian Y."/>
            <person name="Lian J."/>
            <person name="Yang J."/>
            <person name="Miao G."/>
            <person name="Liu S."/>
            <person name="Liang Z."/>
            <person name="Yan F."/>
            <person name="Li Y."/>
            <person name="Sun B."/>
            <person name="Zhang H."/>
            <person name="Zhang J."/>
            <person name="Zhu Y."/>
            <person name="Du M."/>
            <person name="Zhao Y."/>
            <person name="Schartl M."/>
            <person name="Tang Q."/>
            <person name="Wang J."/>
        </authorList>
    </citation>
    <scope>NUCLEOTIDE SEQUENCE</scope>
</reference>
<keyword evidence="4" id="KW-0677">Repeat</keyword>
<evidence type="ECO:0000313" key="15">
    <source>
        <dbReference type="Proteomes" id="UP000265120"/>
    </source>
</evidence>
<dbReference type="GO" id="GO:0036159">
    <property type="term" value="P:inner dynein arm assembly"/>
    <property type="evidence" value="ECO:0007669"/>
    <property type="project" value="TreeGrafter"/>
</dbReference>
<evidence type="ECO:0000256" key="11">
    <source>
        <dbReference type="PROSITE-ProRule" id="PRU00339"/>
    </source>
</evidence>
<evidence type="ECO:0000256" key="7">
    <source>
        <dbReference type="ARBA" id="ARBA00023242"/>
    </source>
</evidence>
<dbReference type="InterPro" id="IPR052004">
    <property type="entry name" value="Dynein_assembly_factor_4"/>
</dbReference>
<dbReference type="GO" id="GO:0003351">
    <property type="term" value="P:epithelial cilium movement involved in extracellular fluid movement"/>
    <property type="evidence" value="ECO:0007669"/>
    <property type="project" value="TreeGrafter"/>
</dbReference>
<dbReference type="KEGG" id="csem:103392525"/>
<keyword evidence="5 11" id="KW-0802">TPR repeat</keyword>
<dbReference type="PROSITE" id="PS50005">
    <property type="entry name" value="TPR"/>
    <property type="match status" value="1"/>
</dbReference>
<evidence type="ECO:0000256" key="12">
    <source>
        <dbReference type="SAM" id="MobiDB-lite"/>
    </source>
</evidence>
<evidence type="ECO:0000313" key="14">
    <source>
        <dbReference type="Ensembl" id="ENSCSEP00000032051.1"/>
    </source>
</evidence>
<dbReference type="GO" id="GO:0043005">
    <property type="term" value="C:neuron projection"/>
    <property type="evidence" value="ECO:0007669"/>
    <property type="project" value="UniProtKB-SubCell"/>
</dbReference>
<dbReference type="GO" id="GO:0007507">
    <property type="term" value="P:heart development"/>
    <property type="evidence" value="ECO:0007669"/>
    <property type="project" value="TreeGrafter"/>
</dbReference>
<dbReference type="STRING" id="244447.ENSCSEP00000032051"/>
<dbReference type="SUPFAM" id="SSF48452">
    <property type="entry name" value="TPR-like"/>
    <property type="match status" value="1"/>
</dbReference>
<dbReference type="FunFam" id="1.25.40.10:FF:000176">
    <property type="entry name" value="dynein assembly factor 4, axonemal isoform X1"/>
    <property type="match status" value="1"/>
</dbReference>
<dbReference type="OrthoDB" id="348005at2759"/>
<dbReference type="GeneTree" id="ENSGT00390000004930"/>
<dbReference type="GO" id="GO:0030331">
    <property type="term" value="F:nuclear estrogen receptor binding"/>
    <property type="evidence" value="ECO:0007669"/>
    <property type="project" value="TreeGrafter"/>
</dbReference>
<reference evidence="14" key="3">
    <citation type="submission" date="2025-09" db="UniProtKB">
        <authorList>
            <consortium name="Ensembl"/>
        </authorList>
    </citation>
    <scope>IDENTIFICATION</scope>
</reference>
<sequence>MPLLVKDYSWTQTETTVHIYVPLKGARAGKVDIVCTDEYLKMNYPPFLFEVFFFESVDNDKSTSKVGNGVAVISLPKRSPKMWEHLMITPCDKEMKKQIRESALQKQCDNLNSQSAAKAEKWRAEEKHLVEVMISCGKKVKDRIRNLKMAEQEKTITELEALRLSSKQTEEQEDSATTCNAQNDTKTQTKTTINGNDQHQQRESAAVARCKKTPSQLPALRCTGNIQVKFTTRVFQTPLRESKVQEEEEWLRKQAEARRIISADAEDLKELPEEHRNHEWLKDKGDAFVETGDYLSALNAYSLAIRLNRKIPALFSNRAVCHLKLGNLQNAVDDSSQAIVLLTPPVAANSEARARTHIHRGVAYCELQLYIEALQDFEAALTIRPDNEGLQKDAQTLRNVIQGQAISMPEN</sequence>
<evidence type="ECO:0000256" key="9">
    <source>
        <dbReference type="ARBA" id="ARBA00024190"/>
    </source>
</evidence>
<dbReference type="SUPFAM" id="SSF49764">
    <property type="entry name" value="HSP20-like chaperones"/>
    <property type="match status" value="1"/>
</dbReference>
<dbReference type="RefSeq" id="XP_008327371.1">
    <property type="nucleotide sequence ID" value="XM_008329149.2"/>
</dbReference>
<feature type="repeat" description="TPR" evidence="11">
    <location>
        <begin position="354"/>
        <end position="387"/>
    </location>
</feature>
<feature type="region of interest" description="Disordered" evidence="12">
    <location>
        <begin position="165"/>
        <end position="205"/>
    </location>
</feature>
<dbReference type="InterPro" id="IPR019734">
    <property type="entry name" value="TPR_rpt"/>
</dbReference>
<dbReference type="PANTHER" id="PTHR46492">
    <property type="entry name" value="DYNEIN ASSEMBLY FACTOR 4, AXONEMAL"/>
    <property type="match status" value="1"/>
</dbReference>
<dbReference type="GeneID" id="103392525"/>
<dbReference type="AlphaFoldDB" id="A0A3P8X301"/>
<dbReference type="InterPro" id="IPR037894">
    <property type="entry name" value="CS_DYX1C1"/>
</dbReference>
<dbReference type="GO" id="GO:0007368">
    <property type="term" value="P:determination of left/right symmetry"/>
    <property type="evidence" value="ECO:0007669"/>
    <property type="project" value="TreeGrafter"/>
</dbReference>
<accession>A0A3P8X301</accession>
<evidence type="ECO:0000259" key="13">
    <source>
        <dbReference type="PROSITE" id="PS51203"/>
    </source>
</evidence>
<dbReference type="InParanoid" id="A0A3P8X301"/>
<dbReference type="CDD" id="cd06469">
    <property type="entry name" value="p23_DYX1C1_like"/>
    <property type="match status" value="1"/>
</dbReference>
<dbReference type="GO" id="GO:0007399">
    <property type="term" value="P:nervous system development"/>
    <property type="evidence" value="ECO:0007669"/>
    <property type="project" value="UniProtKB-KW"/>
</dbReference>
<feature type="compositionally biased region" description="Polar residues" evidence="12">
    <location>
        <begin position="175"/>
        <end position="198"/>
    </location>
</feature>
<dbReference type="PANTHER" id="PTHR46492:SF1">
    <property type="entry name" value="DYNEIN AXONEMAL ASSEMBLY FACTOR 4"/>
    <property type="match status" value="1"/>
</dbReference>
<evidence type="ECO:0000256" key="8">
    <source>
        <dbReference type="ARBA" id="ARBA00023273"/>
    </source>
</evidence>
<dbReference type="PROSITE" id="PS51203">
    <property type="entry name" value="CS"/>
    <property type="match status" value="1"/>
</dbReference>
<proteinExistence type="predicted"/>
<keyword evidence="3" id="KW-0963">Cytoplasm</keyword>
<dbReference type="GO" id="GO:0036158">
    <property type="term" value="P:outer dynein arm assembly"/>
    <property type="evidence" value="ECO:0007669"/>
    <property type="project" value="TreeGrafter"/>
</dbReference>
<keyword evidence="15" id="KW-1185">Reference proteome</keyword>
<dbReference type="OMA" id="PPLKWFK"/>
<dbReference type="Pfam" id="PF13181">
    <property type="entry name" value="TPR_8"/>
    <property type="match status" value="1"/>
</dbReference>
<dbReference type="Pfam" id="PF04969">
    <property type="entry name" value="CS"/>
    <property type="match status" value="1"/>
</dbReference>
<evidence type="ECO:0000256" key="5">
    <source>
        <dbReference type="ARBA" id="ARBA00022803"/>
    </source>
</evidence>
<name>A0A3P8X301_CYNSE</name>
<evidence type="ECO:0000256" key="6">
    <source>
        <dbReference type="ARBA" id="ARBA00022902"/>
    </source>
</evidence>
<keyword evidence="7" id="KW-0539">Nucleus</keyword>
<keyword evidence="8" id="KW-0966">Cell projection</keyword>
<feature type="domain" description="CS" evidence="13">
    <location>
        <begin position="3"/>
        <end position="87"/>
    </location>
</feature>
<dbReference type="SMART" id="SM00028">
    <property type="entry name" value="TPR"/>
    <property type="match status" value="3"/>
</dbReference>
<organism evidence="14 15">
    <name type="scientific">Cynoglossus semilaevis</name>
    <name type="common">Tongue sole</name>
    <dbReference type="NCBI Taxonomy" id="244447"/>
    <lineage>
        <taxon>Eukaryota</taxon>
        <taxon>Metazoa</taxon>
        <taxon>Chordata</taxon>
        <taxon>Craniata</taxon>
        <taxon>Vertebrata</taxon>
        <taxon>Euteleostomi</taxon>
        <taxon>Actinopterygii</taxon>
        <taxon>Neopterygii</taxon>
        <taxon>Teleostei</taxon>
        <taxon>Neoteleostei</taxon>
        <taxon>Acanthomorphata</taxon>
        <taxon>Carangaria</taxon>
        <taxon>Pleuronectiformes</taxon>
        <taxon>Pleuronectoidei</taxon>
        <taxon>Cynoglossidae</taxon>
        <taxon>Cynoglossinae</taxon>
        <taxon>Cynoglossus</taxon>
    </lineage>
</organism>
<dbReference type="Proteomes" id="UP000265120">
    <property type="component" value="Chromosome 17"/>
</dbReference>
<dbReference type="InterPro" id="IPR011990">
    <property type="entry name" value="TPR-like_helical_dom_sf"/>
</dbReference>
<evidence type="ECO:0000256" key="3">
    <source>
        <dbReference type="ARBA" id="ARBA00022490"/>
    </source>
</evidence>